<feature type="domain" description="Peripheral subunit-binding (PSBD)" evidence="9">
    <location>
        <begin position="170"/>
        <end position="206"/>
    </location>
</feature>
<dbReference type="GO" id="GO:0045254">
    <property type="term" value="C:pyruvate dehydrogenase complex"/>
    <property type="evidence" value="ECO:0007669"/>
    <property type="project" value="UniProtKB-UniRule"/>
</dbReference>
<dbReference type="Gene3D" id="4.10.320.10">
    <property type="entry name" value="E3-binding domain"/>
    <property type="match status" value="1"/>
</dbReference>
<evidence type="ECO:0000256" key="4">
    <source>
        <dbReference type="ARBA" id="ARBA00022946"/>
    </source>
</evidence>
<dbReference type="FunFam" id="2.40.50.100:FF:000010">
    <property type="entry name" value="Acetyltransferase component of pyruvate dehydrogenase complex"/>
    <property type="match status" value="1"/>
</dbReference>
<dbReference type="Gene3D" id="3.30.559.10">
    <property type="entry name" value="Chloramphenicol acetyltransferase-like domain"/>
    <property type="match status" value="1"/>
</dbReference>
<dbReference type="PROSITE" id="PS50968">
    <property type="entry name" value="BIOTINYL_LIPOYL"/>
    <property type="match status" value="1"/>
</dbReference>
<dbReference type="GO" id="GO:0004742">
    <property type="term" value="F:dihydrolipoyllysine-residue acetyltransferase activity"/>
    <property type="evidence" value="ECO:0007669"/>
    <property type="project" value="UniProtKB-UniRule"/>
</dbReference>
<gene>
    <name evidence="10" type="primary">F23B12.5_1</name>
    <name evidence="11" type="synonym">F23B12.5_0</name>
    <name evidence="10" type="ORF">g.19165</name>
    <name evidence="11" type="ORF">g.19168</name>
</gene>
<dbReference type="InterPro" id="IPR045257">
    <property type="entry name" value="E2/Pdx1"/>
</dbReference>
<dbReference type="InterPro" id="IPR011053">
    <property type="entry name" value="Single_hybrid_motif"/>
</dbReference>
<feature type="compositionally biased region" description="Low complexity" evidence="7">
    <location>
        <begin position="122"/>
        <end position="138"/>
    </location>
</feature>
<dbReference type="PANTHER" id="PTHR23151">
    <property type="entry name" value="DIHYDROLIPOAMIDE ACETYL/SUCCINYL-TRANSFERASE-RELATED"/>
    <property type="match status" value="1"/>
</dbReference>
<dbReference type="EMBL" id="GGYP01000577">
    <property type="protein sequence ID" value="MDE45348.1"/>
    <property type="molecule type" value="Transcribed_RNA"/>
</dbReference>
<evidence type="ECO:0000313" key="11">
    <source>
        <dbReference type="EMBL" id="MDE50292.1"/>
    </source>
</evidence>
<dbReference type="GO" id="GO:0005739">
    <property type="term" value="C:mitochondrion"/>
    <property type="evidence" value="ECO:0007669"/>
    <property type="project" value="UniProtKB-SubCell"/>
</dbReference>
<dbReference type="InterPro" id="IPR000089">
    <property type="entry name" value="Biotin_lipoyl"/>
</dbReference>
<keyword evidence="10" id="KW-0670">Pyruvate</keyword>
<dbReference type="InterPro" id="IPR001078">
    <property type="entry name" value="2-oxoacid_DH_actylTfrase"/>
</dbReference>
<dbReference type="InterPro" id="IPR006257">
    <property type="entry name" value="LAT1"/>
</dbReference>
<dbReference type="PROSITE" id="PS51826">
    <property type="entry name" value="PSBD"/>
    <property type="match status" value="1"/>
</dbReference>
<dbReference type="Gene3D" id="2.40.50.100">
    <property type="match status" value="1"/>
</dbReference>
<proteinExistence type="inferred from homology"/>
<comment type="cofactor">
    <cofactor evidence="6">
        <name>(R)-lipoate</name>
        <dbReference type="ChEBI" id="CHEBI:83088"/>
    </cofactor>
    <text evidence="6">Binds 1 lipoyl cofactor covalently.</text>
</comment>
<accession>A0A6G1S4Q0</accession>
<dbReference type="InterPro" id="IPR004167">
    <property type="entry name" value="PSBD"/>
</dbReference>
<dbReference type="InterPro" id="IPR036625">
    <property type="entry name" value="E3-bd_dom_sf"/>
</dbReference>
<evidence type="ECO:0000256" key="3">
    <source>
        <dbReference type="ARBA" id="ARBA00022823"/>
    </source>
</evidence>
<feature type="compositionally biased region" description="Low complexity" evidence="7">
    <location>
        <begin position="152"/>
        <end position="169"/>
    </location>
</feature>
<dbReference type="EC" id="2.3.1.12" evidence="6"/>
<dbReference type="AlphaFoldDB" id="A0A6G1S4Q0"/>
<feature type="compositionally biased region" description="Pro residues" evidence="7">
    <location>
        <begin position="139"/>
        <end position="151"/>
    </location>
</feature>
<reference evidence="10" key="1">
    <citation type="submission" date="2018-10" db="EMBL/GenBank/DDBJ databases">
        <title>Transcriptome assembly of Aceria tosichella (Wheat curl mite) Type 2.</title>
        <authorList>
            <person name="Scully E.D."/>
            <person name="Geib S.M."/>
            <person name="Palmer N.A."/>
            <person name="Gupta A.K."/>
            <person name="Sarath G."/>
            <person name="Tatineni S."/>
        </authorList>
    </citation>
    <scope>NUCLEOTIDE SEQUENCE</scope>
    <source>
        <strain evidence="10">LincolnNE</strain>
    </source>
</reference>
<organism evidence="10">
    <name type="scientific">Aceria tosichella</name>
    <name type="common">wheat curl mite</name>
    <dbReference type="NCBI Taxonomy" id="561515"/>
    <lineage>
        <taxon>Eukaryota</taxon>
        <taxon>Metazoa</taxon>
        <taxon>Ecdysozoa</taxon>
        <taxon>Arthropoda</taxon>
        <taxon>Chelicerata</taxon>
        <taxon>Arachnida</taxon>
        <taxon>Acari</taxon>
        <taxon>Acariformes</taxon>
        <taxon>Trombidiformes</taxon>
        <taxon>Prostigmata</taxon>
        <taxon>Eupodina</taxon>
        <taxon>Eriophyoidea</taxon>
        <taxon>Eriophyidae</taxon>
        <taxon>Eriophyinae</taxon>
        <taxon>Aceriini</taxon>
        <taxon>Aceria</taxon>
    </lineage>
</organism>
<comment type="subcellular location">
    <subcellularLocation>
        <location evidence="6">Mitochondrion</location>
    </subcellularLocation>
</comment>
<comment type="catalytic activity">
    <reaction evidence="6">
        <text>N(6)-[(R)-dihydrolipoyl]-L-lysyl-[protein] + acetyl-CoA = N(6)-[(R)-S(8)-acetyldihydrolipoyl]-L-lysyl-[protein] + CoA</text>
        <dbReference type="Rhea" id="RHEA:17017"/>
        <dbReference type="Rhea" id="RHEA-COMP:10475"/>
        <dbReference type="Rhea" id="RHEA-COMP:10478"/>
        <dbReference type="ChEBI" id="CHEBI:57287"/>
        <dbReference type="ChEBI" id="CHEBI:57288"/>
        <dbReference type="ChEBI" id="CHEBI:83100"/>
        <dbReference type="ChEBI" id="CHEBI:83111"/>
        <dbReference type="EC" id="2.3.1.12"/>
    </reaction>
</comment>
<sequence length="456" mass="49343">MVPIIILRQFSLSAARMARISRVPLPALSPTMESGSIVSWEKKEGDQLSEGDLLAEIETDKATMAFETPEEGYLAKILVPAGSKGVPLGQPLCIIVESEDDVSKFKDFSIEQAIAAAGGGDAPAPASSTPQPSPQQQSSPPPQPQPQPPTHQAPTQQAVSPQASVQSRSFASPLAKKLARDMGVELPKTGSGSSGRVVADDVRSIQSTVGATSPTPVAPPTNAGDFIDIPMTNMRQTIAKRLTQSKQQIPHYYLTVNLNVDELLELRQRVNAMLARESNTKLSVNDFIVKAAALSCKRVPQVNSIWQETFIRQYNRVDVCVAVATDNGLITPIVFNAENKGVQEIGTEIKSLAERARSGKLQPHEFQGGTFTISNLGMFDVSHFTAVINPPQSAILAVGSTQQVLEPCEDSEKKFVVTNKLNVTLSCDHRVVDGAVGAQWLQWFRKYIEKPINMLL</sequence>
<name>A0A6G1S4Q0_9ACAR</name>
<dbReference type="FunFam" id="3.30.559.10:FF:000003">
    <property type="entry name" value="Acetyltransferase component of pyruvate dehydrogenase complex"/>
    <property type="match status" value="1"/>
</dbReference>
<keyword evidence="4" id="KW-0809">Transit peptide</keyword>
<dbReference type="SUPFAM" id="SSF51230">
    <property type="entry name" value="Single hybrid motif"/>
    <property type="match status" value="1"/>
</dbReference>
<dbReference type="PANTHER" id="PTHR23151:SF90">
    <property type="entry name" value="DIHYDROLIPOYLLYSINE-RESIDUE ACETYLTRANSFERASE COMPONENT OF PYRUVATE DEHYDROGENASE COMPLEX, MITOCHONDRIAL-RELATED"/>
    <property type="match status" value="1"/>
</dbReference>
<keyword evidence="3 6" id="KW-0450">Lipoyl</keyword>
<evidence type="ECO:0000256" key="2">
    <source>
        <dbReference type="ARBA" id="ARBA00022679"/>
    </source>
</evidence>
<dbReference type="EMBL" id="GGYP01005521">
    <property type="protein sequence ID" value="MDE50292.1"/>
    <property type="molecule type" value="Transcribed_RNA"/>
</dbReference>
<protein>
    <recommendedName>
        <fullName evidence="6">Acetyltransferase component of pyruvate dehydrogenase complex</fullName>
        <ecNumber evidence="6">2.3.1.12</ecNumber>
    </recommendedName>
</protein>
<dbReference type="Pfam" id="PF02817">
    <property type="entry name" value="E3_binding"/>
    <property type="match status" value="1"/>
</dbReference>
<dbReference type="SUPFAM" id="SSF47005">
    <property type="entry name" value="Peripheral subunit-binding domain of 2-oxo acid dehydrogenase complex"/>
    <property type="match status" value="1"/>
</dbReference>
<evidence type="ECO:0000313" key="10">
    <source>
        <dbReference type="EMBL" id="MDE45348.1"/>
    </source>
</evidence>
<comment type="similarity">
    <text evidence="1 6">Belongs to the 2-oxoacid dehydrogenase family.</text>
</comment>
<dbReference type="Pfam" id="PF00364">
    <property type="entry name" value="Biotin_lipoyl"/>
    <property type="match status" value="1"/>
</dbReference>
<dbReference type="InterPro" id="IPR023213">
    <property type="entry name" value="CAT-like_dom_sf"/>
</dbReference>
<dbReference type="GO" id="GO:0006086">
    <property type="term" value="P:pyruvate decarboxylation to acetyl-CoA"/>
    <property type="evidence" value="ECO:0007669"/>
    <property type="project" value="InterPro"/>
</dbReference>
<keyword evidence="5 6" id="KW-0012">Acyltransferase</keyword>
<dbReference type="Pfam" id="PF00198">
    <property type="entry name" value="2-oxoacid_dh"/>
    <property type="match status" value="1"/>
</dbReference>
<dbReference type="NCBIfam" id="TIGR01349">
    <property type="entry name" value="PDHac_trf_mito"/>
    <property type="match status" value="1"/>
</dbReference>
<dbReference type="PROSITE" id="PS00189">
    <property type="entry name" value="LIPOYL"/>
    <property type="match status" value="1"/>
</dbReference>
<dbReference type="CDD" id="cd06849">
    <property type="entry name" value="lipoyl_domain"/>
    <property type="match status" value="1"/>
</dbReference>
<evidence type="ECO:0000256" key="6">
    <source>
        <dbReference type="RuleBase" id="RU361137"/>
    </source>
</evidence>
<evidence type="ECO:0000256" key="7">
    <source>
        <dbReference type="SAM" id="MobiDB-lite"/>
    </source>
</evidence>
<dbReference type="SUPFAM" id="SSF52777">
    <property type="entry name" value="CoA-dependent acyltransferases"/>
    <property type="match status" value="1"/>
</dbReference>
<feature type="domain" description="Lipoyl-binding" evidence="8">
    <location>
        <begin position="20"/>
        <end position="96"/>
    </location>
</feature>
<evidence type="ECO:0000259" key="8">
    <source>
        <dbReference type="PROSITE" id="PS50968"/>
    </source>
</evidence>
<evidence type="ECO:0000259" key="9">
    <source>
        <dbReference type="PROSITE" id="PS51826"/>
    </source>
</evidence>
<evidence type="ECO:0000256" key="5">
    <source>
        <dbReference type="ARBA" id="ARBA00023315"/>
    </source>
</evidence>
<feature type="region of interest" description="Disordered" evidence="7">
    <location>
        <begin position="117"/>
        <end position="174"/>
    </location>
</feature>
<keyword evidence="2 6" id="KW-0808">Transferase</keyword>
<comment type="function">
    <text evidence="6">The pyruvate dehydrogenase complex catalyzes the overall conversion of pyruvate to acetyl-CoA and CO(2).</text>
</comment>
<dbReference type="InterPro" id="IPR003016">
    <property type="entry name" value="2-oxoA_DH_lipoyl-BS"/>
</dbReference>
<evidence type="ECO:0000256" key="1">
    <source>
        <dbReference type="ARBA" id="ARBA00007317"/>
    </source>
</evidence>